<reference evidence="2 3" key="1">
    <citation type="submission" date="2019-08" db="EMBL/GenBank/DDBJ databases">
        <title>Deep-cultivation of Planctomycetes and their phenomic and genomic characterization uncovers novel biology.</title>
        <authorList>
            <person name="Wiegand S."/>
            <person name="Jogler M."/>
            <person name="Boedeker C."/>
            <person name="Pinto D."/>
            <person name="Vollmers J."/>
            <person name="Rivas-Marin E."/>
            <person name="Kohn T."/>
            <person name="Peeters S.H."/>
            <person name="Heuer A."/>
            <person name="Rast P."/>
            <person name="Oberbeckmann S."/>
            <person name="Bunk B."/>
            <person name="Jeske O."/>
            <person name="Meyerdierks A."/>
            <person name="Storesund J.E."/>
            <person name="Kallscheuer N."/>
            <person name="Luecker S."/>
            <person name="Lage O.M."/>
            <person name="Pohl T."/>
            <person name="Merkel B.J."/>
            <person name="Hornburger P."/>
            <person name="Mueller R.-W."/>
            <person name="Bruemmer F."/>
            <person name="Labrenz M."/>
            <person name="Spormann A.M."/>
            <person name="Op den Camp H."/>
            <person name="Overmann J."/>
            <person name="Amann R."/>
            <person name="Jetten M.S.M."/>
            <person name="Mascher T."/>
            <person name="Medema M.H."/>
            <person name="Devos D.P."/>
            <person name="Kaster A.-K."/>
            <person name="Ovreas L."/>
            <person name="Rohde M."/>
            <person name="Galperin M.Y."/>
            <person name="Jogler C."/>
        </authorList>
    </citation>
    <scope>NUCLEOTIDE SEQUENCE [LARGE SCALE GENOMIC DNA]</scope>
    <source>
        <strain evidence="2 3">UC8</strain>
    </source>
</reference>
<dbReference type="OrthoDB" id="9811743at2"/>
<feature type="domain" description="NAD-dependent epimerase/dehydratase" evidence="1">
    <location>
        <begin position="4"/>
        <end position="215"/>
    </location>
</feature>
<sequence length="332" mass="36540">MDRIVVIGASGFIGRQLVRQLQAAGHQVQVFIHRHDAWTQSLPSEQIHRVDITDPGSLRGKFKGVDTVFHLAGALLARSAEGFHLVNAVGTENVARACAACDSPPRLLFVSSLAALGPTTADAPLDEDADPKPVSGYGRSKLAAEQLLTAWADKLPISIVRPPSVLGPEDRYMLGALQWAARGWVLVPDSQQHRYSFTHVEDLCAAMIAVANQGRRLSTDDPLRGCYHVADRQSLTFAELTNLVTEQLQRRRPRAVTIPRWLMQVAGVGGEVIDRIGFPRPFINRDKVREAVAGSWICNATKLHQQSLYTFPYSLTERVHQTVEGYRSAGKL</sequence>
<proteinExistence type="predicted"/>
<protein>
    <submittedName>
        <fullName evidence="2">dTDP-4-dehydrorhamnose reductase</fullName>
        <ecNumber evidence="2">1.1.1.133</ecNumber>
    </submittedName>
</protein>
<dbReference type="RefSeq" id="WP_068132347.1">
    <property type="nucleotide sequence ID" value="NZ_CP042914.1"/>
</dbReference>
<evidence type="ECO:0000313" key="3">
    <source>
        <dbReference type="Proteomes" id="UP000325286"/>
    </source>
</evidence>
<dbReference type="InterPro" id="IPR001509">
    <property type="entry name" value="Epimerase_deHydtase"/>
</dbReference>
<evidence type="ECO:0000313" key="2">
    <source>
        <dbReference type="EMBL" id="QEG40702.1"/>
    </source>
</evidence>
<accession>A0A5B9QRX1</accession>
<dbReference type="GO" id="GO:0008831">
    <property type="term" value="F:dTDP-4-dehydrorhamnose reductase activity"/>
    <property type="evidence" value="ECO:0007669"/>
    <property type="project" value="UniProtKB-EC"/>
</dbReference>
<dbReference type="InterPro" id="IPR050177">
    <property type="entry name" value="Lipid_A_modif_metabolic_enz"/>
</dbReference>
<dbReference type="KEGG" id="rul:UC8_27190"/>
<evidence type="ECO:0000259" key="1">
    <source>
        <dbReference type="Pfam" id="PF01370"/>
    </source>
</evidence>
<dbReference type="Proteomes" id="UP000325286">
    <property type="component" value="Chromosome"/>
</dbReference>
<dbReference type="AlphaFoldDB" id="A0A5B9QRX1"/>
<dbReference type="EC" id="1.1.1.133" evidence="2"/>
<dbReference type="EMBL" id="CP042914">
    <property type="protein sequence ID" value="QEG40702.1"/>
    <property type="molecule type" value="Genomic_DNA"/>
</dbReference>
<dbReference type="InterPro" id="IPR036291">
    <property type="entry name" value="NAD(P)-bd_dom_sf"/>
</dbReference>
<keyword evidence="3" id="KW-1185">Reference proteome</keyword>
<dbReference type="SUPFAM" id="SSF51735">
    <property type="entry name" value="NAD(P)-binding Rossmann-fold domains"/>
    <property type="match status" value="1"/>
</dbReference>
<dbReference type="PANTHER" id="PTHR43245">
    <property type="entry name" value="BIFUNCTIONAL POLYMYXIN RESISTANCE PROTEIN ARNA"/>
    <property type="match status" value="1"/>
</dbReference>
<dbReference type="Gene3D" id="3.40.50.720">
    <property type="entry name" value="NAD(P)-binding Rossmann-like Domain"/>
    <property type="match status" value="1"/>
</dbReference>
<keyword evidence="2" id="KW-0560">Oxidoreductase</keyword>
<organism evidence="2 3">
    <name type="scientific">Roseimaritima ulvae</name>
    <dbReference type="NCBI Taxonomy" id="980254"/>
    <lineage>
        <taxon>Bacteria</taxon>
        <taxon>Pseudomonadati</taxon>
        <taxon>Planctomycetota</taxon>
        <taxon>Planctomycetia</taxon>
        <taxon>Pirellulales</taxon>
        <taxon>Pirellulaceae</taxon>
        <taxon>Roseimaritima</taxon>
    </lineage>
</organism>
<dbReference type="Pfam" id="PF01370">
    <property type="entry name" value="Epimerase"/>
    <property type="match status" value="1"/>
</dbReference>
<gene>
    <name evidence="2" type="primary">rmlD_2</name>
    <name evidence="2" type="ORF">UC8_27190</name>
</gene>
<name>A0A5B9QRX1_9BACT</name>